<dbReference type="GO" id="GO:0006355">
    <property type="term" value="P:regulation of DNA-templated transcription"/>
    <property type="evidence" value="ECO:0007669"/>
    <property type="project" value="InterPro"/>
</dbReference>
<name>A0A1I1ARB4_9CELL</name>
<gene>
    <name evidence="1" type="ORF">SAMN05421867_12166</name>
</gene>
<dbReference type="Gene3D" id="1.10.3190.10">
    <property type="entry name" value="yfbu gene product, domain 2"/>
    <property type="match status" value="1"/>
</dbReference>
<keyword evidence="2" id="KW-1185">Reference proteome</keyword>
<evidence type="ECO:0000313" key="1">
    <source>
        <dbReference type="EMBL" id="SFB40554.1"/>
    </source>
</evidence>
<reference evidence="1 2" key="1">
    <citation type="submission" date="2016-10" db="EMBL/GenBank/DDBJ databases">
        <authorList>
            <person name="de Groot N.N."/>
        </authorList>
    </citation>
    <scope>NUCLEOTIDE SEQUENCE [LARGE SCALE GENOMIC DNA]</scope>
    <source>
        <strain evidence="1 2">CGMCC 4.6945</strain>
    </source>
</reference>
<evidence type="ECO:0008006" key="3">
    <source>
        <dbReference type="Google" id="ProtNLM"/>
    </source>
</evidence>
<dbReference type="InterPro" id="IPR005587">
    <property type="entry name" value="UPF0304_YfbU"/>
</dbReference>
<dbReference type="InterPro" id="IPR023146">
    <property type="entry name" value="YfbU_alpha-helical_sf"/>
</dbReference>
<dbReference type="InterPro" id="IPR010985">
    <property type="entry name" value="Ribbon_hlx_hlx"/>
</dbReference>
<dbReference type="AlphaFoldDB" id="A0A1I1ARB4"/>
<dbReference type="SUPFAM" id="SSF116960">
    <property type="entry name" value="YfbU-like"/>
    <property type="match status" value="1"/>
</dbReference>
<dbReference type="OrthoDB" id="4942058at2"/>
<dbReference type="CDD" id="cd21631">
    <property type="entry name" value="RHH_CopG_NikR-like"/>
    <property type="match status" value="1"/>
</dbReference>
<accession>A0A1I1ARB4</accession>
<dbReference type="RefSeq" id="WP_090034977.1">
    <property type="nucleotide sequence ID" value="NZ_BONM01000014.1"/>
</dbReference>
<evidence type="ECO:0000313" key="2">
    <source>
        <dbReference type="Proteomes" id="UP000199012"/>
    </source>
</evidence>
<protein>
    <recommendedName>
        <fullName evidence="3">Ribbon-helix-helix protein, copG family</fullName>
    </recommendedName>
</protein>
<dbReference type="EMBL" id="FOKA01000021">
    <property type="protein sequence ID" value="SFB40554.1"/>
    <property type="molecule type" value="Genomic_DNA"/>
</dbReference>
<sequence length="235" mass="26810">MATITLRVDERVRDELDAVARARGVTVSDLVRGYIEAQHGGGDDRLDAAPPRTLALEQRHALVLMHRVLAKIGDDDYPPGHHERAIEALISGYTAEYGKEFAGYTREMPRRDCELVWDILDMFRIVRSSVRRLAADERDQLTETELRRLEFQGFDANHAVESTLLSYARYLIDGGKWEALAPFFDDEHSRGNSHGQMLGRYQRQLDVFRPIWSQAARTFDLRDLSLDELRAIAAA</sequence>
<organism evidence="1 2">
    <name type="scientific">Cellulomonas marina</name>
    <dbReference type="NCBI Taxonomy" id="988821"/>
    <lineage>
        <taxon>Bacteria</taxon>
        <taxon>Bacillati</taxon>
        <taxon>Actinomycetota</taxon>
        <taxon>Actinomycetes</taxon>
        <taxon>Micrococcales</taxon>
        <taxon>Cellulomonadaceae</taxon>
        <taxon>Cellulomonas</taxon>
    </lineage>
</organism>
<proteinExistence type="predicted"/>
<dbReference type="Proteomes" id="UP000199012">
    <property type="component" value="Unassembled WGS sequence"/>
</dbReference>
<dbReference type="Pfam" id="PF03887">
    <property type="entry name" value="YfbU"/>
    <property type="match status" value="1"/>
</dbReference>
<dbReference type="SUPFAM" id="SSF47598">
    <property type="entry name" value="Ribbon-helix-helix"/>
    <property type="match status" value="1"/>
</dbReference>